<protein>
    <submittedName>
        <fullName evidence="2">OLC1v1009119C1</fullName>
    </submittedName>
</protein>
<accession>A0AAV1DN55</accession>
<name>A0AAV1DN55_OLDCO</name>
<gene>
    <name evidence="2" type="ORF">OLC1_LOCUS17242</name>
</gene>
<dbReference type="EMBL" id="OX459123">
    <property type="protein sequence ID" value="CAI9109316.1"/>
    <property type="molecule type" value="Genomic_DNA"/>
</dbReference>
<keyword evidence="3" id="KW-1185">Reference proteome</keyword>
<organism evidence="2 3">
    <name type="scientific">Oldenlandia corymbosa var. corymbosa</name>
    <dbReference type="NCBI Taxonomy" id="529605"/>
    <lineage>
        <taxon>Eukaryota</taxon>
        <taxon>Viridiplantae</taxon>
        <taxon>Streptophyta</taxon>
        <taxon>Embryophyta</taxon>
        <taxon>Tracheophyta</taxon>
        <taxon>Spermatophyta</taxon>
        <taxon>Magnoliopsida</taxon>
        <taxon>eudicotyledons</taxon>
        <taxon>Gunneridae</taxon>
        <taxon>Pentapetalae</taxon>
        <taxon>asterids</taxon>
        <taxon>lamiids</taxon>
        <taxon>Gentianales</taxon>
        <taxon>Rubiaceae</taxon>
        <taxon>Rubioideae</taxon>
        <taxon>Spermacoceae</taxon>
        <taxon>Hedyotis-Oldenlandia complex</taxon>
        <taxon>Oldenlandia</taxon>
    </lineage>
</organism>
<dbReference type="Proteomes" id="UP001161247">
    <property type="component" value="Chromosome 6"/>
</dbReference>
<evidence type="ECO:0000313" key="2">
    <source>
        <dbReference type="EMBL" id="CAI9109316.1"/>
    </source>
</evidence>
<evidence type="ECO:0000313" key="3">
    <source>
        <dbReference type="Proteomes" id="UP001161247"/>
    </source>
</evidence>
<dbReference type="AlphaFoldDB" id="A0AAV1DN55"/>
<reference evidence="2" key="1">
    <citation type="submission" date="2023-03" db="EMBL/GenBank/DDBJ databases">
        <authorList>
            <person name="Julca I."/>
        </authorList>
    </citation>
    <scope>NUCLEOTIDE SEQUENCE</scope>
</reference>
<feature type="region of interest" description="Disordered" evidence="1">
    <location>
        <begin position="32"/>
        <end position="69"/>
    </location>
</feature>
<proteinExistence type="predicted"/>
<evidence type="ECO:0000256" key="1">
    <source>
        <dbReference type="SAM" id="MobiDB-lite"/>
    </source>
</evidence>
<sequence length="109" mass="11774">MQLKFSDFGTQMSNQFEALTATLMGKLESLNSKNTQQPEPVVAANPSGSVLGPKPNEDVNSGGKKCQESRPEVIVVDPALATSNWGKDKMVVSKIPHYTLPQEAENSPM</sequence>